<protein>
    <submittedName>
        <fullName evidence="2">Uncharacterized protein</fullName>
    </submittedName>
</protein>
<proteinExistence type="predicted"/>
<evidence type="ECO:0000256" key="1">
    <source>
        <dbReference type="SAM" id="SignalP"/>
    </source>
</evidence>
<name>A0A0A9BR56_ARUDO</name>
<keyword evidence="1" id="KW-0732">Signal</keyword>
<dbReference type="EMBL" id="GBRH01231406">
    <property type="protein sequence ID" value="JAD66489.1"/>
    <property type="molecule type" value="Transcribed_RNA"/>
</dbReference>
<feature type="chain" id="PRO_5002060576" evidence="1">
    <location>
        <begin position="26"/>
        <end position="47"/>
    </location>
</feature>
<accession>A0A0A9BR56</accession>
<evidence type="ECO:0000313" key="2">
    <source>
        <dbReference type="EMBL" id="JAD66489.1"/>
    </source>
</evidence>
<reference evidence="2" key="2">
    <citation type="journal article" date="2015" name="Data Brief">
        <title>Shoot transcriptome of the giant reed, Arundo donax.</title>
        <authorList>
            <person name="Barrero R.A."/>
            <person name="Guerrero F.D."/>
            <person name="Moolhuijzen P."/>
            <person name="Goolsby J.A."/>
            <person name="Tidwell J."/>
            <person name="Bellgard S.E."/>
            <person name="Bellgard M.I."/>
        </authorList>
    </citation>
    <scope>NUCLEOTIDE SEQUENCE</scope>
    <source>
        <tissue evidence="2">Shoot tissue taken approximately 20 cm above the soil surface</tissue>
    </source>
</reference>
<sequence>MHSPRNTHCIAIHTLLRTLMPWMLCFPPPKTSLHPGLDQLIPCPLIE</sequence>
<dbReference type="AlphaFoldDB" id="A0A0A9BR56"/>
<feature type="signal peptide" evidence="1">
    <location>
        <begin position="1"/>
        <end position="25"/>
    </location>
</feature>
<organism evidence="2">
    <name type="scientific">Arundo donax</name>
    <name type="common">Giant reed</name>
    <name type="synonym">Donax arundinaceus</name>
    <dbReference type="NCBI Taxonomy" id="35708"/>
    <lineage>
        <taxon>Eukaryota</taxon>
        <taxon>Viridiplantae</taxon>
        <taxon>Streptophyta</taxon>
        <taxon>Embryophyta</taxon>
        <taxon>Tracheophyta</taxon>
        <taxon>Spermatophyta</taxon>
        <taxon>Magnoliopsida</taxon>
        <taxon>Liliopsida</taxon>
        <taxon>Poales</taxon>
        <taxon>Poaceae</taxon>
        <taxon>PACMAD clade</taxon>
        <taxon>Arundinoideae</taxon>
        <taxon>Arundineae</taxon>
        <taxon>Arundo</taxon>
    </lineage>
</organism>
<reference evidence="2" key="1">
    <citation type="submission" date="2014-09" db="EMBL/GenBank/DDBJ databases">
        <authorList>
            <person name="Magalhaes I.L.F."/>
            <person name="Oliveira U."/>
            <person name="Santos F.R."/>
            <person name="Vidigal T.H.D.A."/>
            <person name="Brescovit A.D."/>
            <person name="Santos A.J."/>
        </authorList>
    </citation>
    <scope>NUCLEOTIDE SEQUENCE</scope>
    <source>
        <tissue evidence="2">Shoot tissue taken approximately 20 cm above the soil surface</tissue>
    </source>
</reference>